<organism evidence="12 13">
    <name type="scientific">Parenemella sanctibonifatiensis</name>
    <dbReference type="NCBI Taxonomy" id="2016505"/>
    <lineage>
        <taxon>Bacteria</taxon>
        <taxon>Bacillati</taxon>
        <taxon>Actinomycetota</taxon>
        <taxon>Actinomycetes</taxon>
        <taxon>Propionibacteriales</taxon>
        <taxon>Propionibacteriaceae</taxon>
        <taxon>Parenemella</taxon>
    </lineage>
</organism>
<feature type="transmembrane region" description="Helical" evidence="11">
    <location>
        <begin position="316"/>
        <end position="339"/>
    </location>
</feature>
<evidence type="ECO:0000256" key="11">
    <source>
        <dbReference type="HAMAP-Rule" id="MF_01844"/>
    </source>
</evidence>
<comment type="subcellular location">
    <subcellularLocation>
        <location evidence="1">Cell inner membrane</location>
        <topology evidence="1">Multi-pass membrane protein</topology>
    </subcellularLocation>
    <subcellularLocation>
        <location evidence="11">Cell membrane</location>
        <topology evidence="11">Multi-pass membrane protein</topology>
    </subcellularLocation>
</comment>
<feature type="transmembrane region" description="Helical" evidence="11">
    <location>
        <begin position="73"/>
        <end position="91"/>
    </location>
</feature>
<keyword evidence="6 11" id="KW-1133">Transmembrane helix</keyword>
<dbReference type="HAMAP" id="MF_01844">
    <property type="entry name" value="NhaA"/>
    <property type="match status" value="1"/>
</dbReference>
<feature type="transmembrane region" description="Helical" evidence="11">
    <location>
        <begin position="351"/>
        <end position="373"/>
    </location>
</feature>
<comment type="caution">
    <text evidence="12">The sequence shown here is derived from an EMBL/GenBank/DDBJ whole genome shotgun (WGS) entry which is preliminary data.</text>
</comment>
<dbReference type="PANTHER" id="PTHR30341">
    <property type="entry name" value="SODIUM ION/PROTON ANTIPORTER NHAA-RELATED"/>
    <property type="match status" value="1"/>
</dbReference>
<evidence type="ECO:0000313" key="13">
    <source>
        <dbReference type="Proteomes" id="UP000216300"/>
    </source>
</evidence>
<feature type="transmembrane region" description="Helical" evidence="11">
    <location>
        <begin position="225"/>
        <end position="241"/>
    </location>
</feature>
<accession>A0A255ELZ4</accession>
<proteinExistence type="inferred from homology"/>
<dbReference type="PANTHER" id="PTHR30341:SF0">
    <property type="entry name" value="NA(+)_H(+) ANTIPORTER NHAA"/>
    <property type="match status" value="1"/>
</dbReference>
<comment type="catalytic activity">
    <reaction evidence="11">
        <text>Na(+)(in) + 2 H(+)(out) = Na(+)(out) + 2 H(+)(in)</text>
        <dbReference type="Rhea" id="RHEA:29251"/>
        <dbReference type="ChEBI" id="CHEBI:15378"/>
        <dbReference type="ChEBI" id="CHEBI:29101"/>
    </reaction>
</comment>
<feature type="transmembrane region" description="Helical" evidence="11">
    <location>
        <begin position="171"/>
        <end position="190"/>
    </location>
</feature>
<keyword evidence="13" id="KW-1185">Reference proteome</keyword>
<evidence type="ECO:0000256" key="9">
    <source>
        <dbReference type="ARBA" id="ARBA00023136"/>
    </source>
</evidence>
<comment type="function">
    <text evidence="11">Na(+)/H(+) antiporter that extrudes sodium in exchange for external protons.</text>
</comment>
<reference evidence="12 13" key="1">
    <citation type="submission" date="2017-07" db="EMBL/GenBank/DDBJ databases">
        <title>Draft whole genome sequences of clinical Proprionibacteriaceae strains.</title>
        <authorList>
            <person name="Bernier A.-M."/>
            <person name="Bernard K."/>
            <person name="Domingo M.-C."/>
        </authorList>
    </citation>
    <scope>NUCLEOTIDE SEQUENCE [LARGE SCALE GENOMIC DNA]</scope>
    <source>
        <strain evidence="12 13">NML 150081</strain>
    </source>
</reference>
<evidence type="ECO:0000256" key="8">
    <source>
        <dbReference type="ARBA" id="ARBA00023065"/>
    </source>
</evidence>
<evidence type="ECO:0000256" key="5">
    <source>
        <dbReference type="ARBA" id="ARBA00022692"/>
    </source>
</evidence>
<keyword evidence="5 11" id="KW-0812">Transmembrane</keyword>
<dbReference type="Proteomes" id="UP000216300">
    <property type="component" value="Unassembled WGS sequence"/>
</dbReference>
<dbReference type="AlphaFoldDB" id="A0A255ELZ4"/>
<sequence length="415" mass="43642">MSHDPHAQEQTSARSRWHRLLNALRVESVGGALLLAATVAAMVTANLAPEAYASLKEIHLGRDFGPLHLDLSLAHWAADGLLAIFFFMVGLELKQEFVAGDLRDPRRALVPMVAAACGVVVPAGIYVAIIAATGADAMQGWAIPTATDIAFVLAVLAVVGRGLPVAVRTFLLTLAVVDDLIAITIIAIFYSTDLSIPFLLATVVPLAVFGLVVRRFEEQMLHRRWLNWVVLLPLAFIAWALLYNSGIHATVAGVLLAFTVPVLGKDKHAATGLSKVLEHRFRPLSTGVAVPIFAFFAAGVTLNGADGLAAAAASPVVWAIAIALVVGKTVGITGGTFLLTRLPGVRLDSTIRWVDLAAAAMLAGIGFTVSLLIAELSFTGELVDLAKIGVLAGSGVAAVLGGILLAIRSRHHLRD</sequence>
<keyword evidence="9 11" id="KW-0472">Membrane</keyword>
<keyword evidence="10 11" id="KW-0739">Sodium transport</keyword>
<gene>
    <name evidence="11 12" type="primary">nhaA</name>
    <name evidence="12" type="ORF">CGZ91_12935</name>
</gene>
<evidence type="ECO:0000256" key="2">
    <source>
        <dbReference type="ARBA" id="ARBA00022448"/>
    </source>
</evidence>
<protein>
    <recommendedName>
        <fullName evidence="11">Na(+)/H(+) antiporter NhaA</fullName>
    </recommendedName>
    <alternativeName>
        <fullName evidence="11">Sodium/proton antiporter NhaA</fullName>
    </alternativeName>
</protein>
<dbReference type="EMBL" id="NMVJ01000010">
    <property type="protein sequence ID" value="OYN89153.1"/>
    <property type="molecule type" value="Genomic_DNA"/>
</dbReference>
<evidence type="ECO:0000256" key="6">
    <source>
        <dbReference type="ARBA" id="ARBA00022989"/>
    </source>
</evidence>
<feature type="transmembrane region" description="Helical" evidence="11">
    <location>
        <begin position="141"/>
        <end position="159"/>
    </location>
</feature>
<keyword evidence="4 11" id="KW-1003">Cell membrane</keyword>
<evidence type="ECO:0000256" key="4">
    <source>
        <dbReference type="ARBA" id="ARBA00022475"/>
    </source>
</evidence>
<feature type="transmembrane region" description="Helical" evidence="11">
    <location>
        <begin position="284"/>
        <end position="304"/>
    </location>
</feature>
<evidence type="ECO:0000256" key="1">
    <source>
        <dbReference type="ARBA" id="ARBA00004429"/>
    </source>
</evidence>
<dbReference type="OrthoDB" id="117402at2"/>
<evidence type="ECO:0000313" key="12">
    <source>
        <dbReference type="EMBL" id="OYN89153.1"/>
    </source>
</evidence>
<keyword evidence="8 11" id="KW-0406">Ion transport</keyword>
<feature type="transmembrane region" description="Helical" evidence="11">
    <location>
        <begin position="112"/>
        <end position="135"/>
    </location>
</feature>
<keyword evidence="3 11" id="KW-0050">Antiport</keyword>
<name>A0A255ELZ4_9ACTN</name>
<comment type="similarity">
    <text evidence="11">Belongs to the NhaA Na(+)/H(+) (TC 2.A.33) antiporter family.</text>
</comment>
<dbReference type="GO" id="GO:0006885">
    <property type="term" value="P:regulation of pH"/>
    <property type="evidence" value="ECO:0007669"/>
    <property type="project" value="UniProtKB-UniRule"/>
</dbReference>
<dbReference type="GO" id="GO:0005886">
    <property type="term" value="C:plasma membrane"/>
    <property type="evidence" value="ECO:0007669"/>
    <property type="project" value="UniProtKB-SubCell"/>
</dbReference>
<evidence type="ECO:0000256" key="3">
    <source>
        <dbReference type="ARBA" id="ARBA00022449"/>
    </source>
</evidence>
<keyword evidence="2 11" id="KW-0813">Transport</keyword>
<evidence type="ECO:0000256" key="10">
    <source>
        <dbReference type="ARBA" id="ARBA00023201"/>
    </source>
</evidence>
<evidence type="ECO:0000256" key="7">
    <source>
        <dbReference type="ARBA" id="ARBA00023053"/>
    </source>
</evidence>
<feature type="transmembrane region" description="Helical" evidence="11">
    <location>
        <begin position="385"/>
        <end position="407"/>
    </location>
</feature>
<feature type="transmembrane region" description="Helical" evidence="11">
    <location>
        <begin position="24"/>
        <end position="45"/>
    </location>
</feature>
<dbReference type="InterPro" id="IPR023171">
    <property type="entry name" value="Na/H_antiporter_dom_sf"/>
</dbReference>
<dbReference type="Gene3D" id="1.20.1530.10">
    <property type="entry name" value="Na+/H+ antiporter like domain"/>
    <property type="match status" value="1"/>
</dbReference>
<keyword evidence="7 11" id="KW-0915">Sodium</keyword>
<dbReference type="Pfam" id="PF06965">
    <property type="entry name" value="Na_H_antiport_1"/>
    <property type="match status" value="1"/>
</dbReference>
<feature type="transmembrane region" description="Helical" evidence="11">
    <location>
        <begin position="247"/>
        <end position="264"/>
    </location>
</feature>
<feature type="transmembrane region" description="Helical" evidence="11">
    <location>
        <begin position="196"/>
        <end position="213"/>
    </location>
</feature>
<dbReference type="NCBIfam" id="TIGR00773">
    <property type="entry name" value="NhaA"/>
    <property type="match status" value="1"/>
</dbReference>
<dbReference type="GO" id="GO:0015385">
    <property type="term" value="F:sodium:proton antiporter activity"/>
    <property type="evidence" value="ECO:0007669"/>
    <property type="project" value="UniProtKB-UniRule"/>
</dbReference>
<dbReference type="InterPro" id="IPR004670">
    <property type="entry name" value="NhaA"/>
</dbReference>
<dbReference type="RefSeq" id="WP_094455750.1">
    <property type="nucleotide sequence ID" value="NZ_NMVJ01000010.1"/>
</dbReference>